<organism evidence="1 2">
    <name type="scientific">Populus alba x Populus x berolinensis</name>
    <dbReference type="NCBI Taxonomy" id="444605"/>
    <lineage>
        <taxon>Eukaryota</taxon>
        <taxon>Viridiplantae</taxon>
        <taxon>Streptophyta</taxon>
        <taxon>Embryophyta</taxon>
        <taxon>Tracheophyta</taxon>
        <taxon>Spermatophyta</taxon>
        <taxon>Magnoliopsida</taxon>
        <taxon>eudicotyledons</taxon>
        <taxon>Gunneridae</taxon>
        <taxon>Pentapetalae</taxon>
        <taxon>rosids</taxon>
        <taxon>fabids</taxon>
        <taxon>Malpighiales</taxon>
        <taxon>Salicaceae</taxon>
        <taxon>Saliceae</taxon>
        <taxon>Populus</taxon>
    </lineage>
</organism>
<accession>A0AAD6QRK0</accession>
<reference evidence="1" key="1">
    <citation type="journal article" date="2023" name="Mol. Ecol. Resour.">
        <title>Chromosome-level genome assembly of a triploid poplar Populus alba 'Berolinensis'.</title>
        <authorList>
            <person name="Chen S."/>
            <person name="Yu Y."/>
            <person name="Wang X."/>
            <person name="Wang S."/>
            <person name="Zhang T."/>
            <person name="Zhou Y."/>
            <person name="He R."/>
            <person name="Meng N."/>
            <person name="Wang Y."/>
            <person name="Liu W."/>
            <person name="Liu Z."/>
            <person name="Liu J."/>
            <person name="Guo Q."/>
            <person name="Huang H."/>
            <person name="Sederoff R.R."/>
            <person name="Wang G."/>
            <person name="Qu G."/>
            <person name="Chen S."/>
        </authorList>
    </citation>
    <scope>NUCLEOTIDE SEQUENCE</scope>
    <source>
        <strain evidence="1">SC-2020</strain>
    </source>
</reference>
<evidence type="ECO:0000313" key="2">
    <source>
        <dbReference type="Proteomes" id="UP001164929"/>
    </source>
</evidence>
<dbReference type="EMBL" id="JAQIZT010000006">
    <property type="protein sequence ID" value="KAJ6995363.1"/>
    <property type="molecule type" value="Genomic_DNA"/>
</dbReference>
<keyword evidence="2" id="KW-1185">Reference proteome</keyword>
<dbReference type="Proteomes" id="UP001164929">
    <property type="component" value="Chromosome 6"/>
</dbReference>
<protein>
    <submittedName>
        <fullName evidence="1">Uncharacterized protein</fullName>
    </submittedName>
</protein>
<sequence length="173" mass="19910">PKPAPPHKPKLLFRDTRSFVEVLTSTKPQVVCDERRLIQYDSIDEDKEWLRRSLVGKILLNADVATMKEMVLKSIEKAVSFIFLGASQVIVTFKDQLASLKEQDNARSILYSLLGNLRQWEARICAYDTLAWYPCLGYRWKVRIGIALMPSCRVGETLLAMTRHVLARDPYRV</sequence>
<gene>
    <name evidence="1" type="ORF">NC653_017979</name>
</gene>
<name>A0AAD6QRK0_9ROSI</name>
<feature type="non-terminal residue" evidence="1">
    <location>
        <position position="1"/>
    </location>
</feature>
<comment type="caution">
    <text evidence="1">The sequence shown here is derived from an EMBL/GenBank/DDBJ whole genome shotgun (WGS) entry which is preliminary data.</text>
</comment>
<evidence type="ECO:0000313" key="1">
    <source>
        <dbReference type="EMBL" id="KAJ6995363.1"/>
    </source>
</evidence>
<dbReference type="AlphaFoldDB" id="A0AAD6QRK0"/>
<proteinExistence type="predicted"/>